<feature type="region of interest" description="Disordered" evidence="6">
    <location>
        <begin position="269"/>
        <end position="308"/>
    </location>
</feature>
<evidence type="ECO:0000256" key="4">
    <source>
        <dbReference type="PROSITE-ProRule" id="PRU00175"/>
    </source>
</evidence>
<dbReference type="InterPro" id="IPR042448">
    <property type="entry name" value="CCNB1IP1"/>
</dbReference>
<keyword evidence="2 4" id="KW-0863">Zinc-finger</keyword>
<gene>
    <name evidence="8" type="ORF">BDV38DRAFT_281248</name>
</gene>
<dbReference type="GO" id="GO:0061630">
    <property type="term" value="F:ubiquitin protein ligase activity"/>
    <property type="evidence" value="ECO:0007669"/>
    <property type="project" value="InterPro"/>
</dbReference>
<dbReference type="GO" id="GO:0007131">
    <property type="term" value="P:reciprocal meiotic recombination"/>
    <property type="evidence" value="ECO:0007669"/>
    <property type="project" value="InterPro"/>
</dbReference>
<dbReference type="GO" id="GO:0000795">
    <property type="term" value="C:synaptonemal complex"/>
    <property type="evidence" value="ECO:0007669"/>
    <property type="project" value="InterPro"/>
</dbReference>
<evidence type="ECO:0000313" key="8">
    <source>
        <dbReference type="EMBL" id="KAE8139081.1"/>
    </source>
</evidence>
<dbReference type="PROSITE" id="PS00518">
    <property type="entry name" value="ZF_RING_1"/>
    <property type="match status" value="1"/>
</dbReference>
<reference evidence="8 9" key="1">
    <citation type="submission" date="2019-04" db="EMBL/GenBank/DDBJ databases">
        <title>Friends and foes A comparative genomics study of 23 Aspergillus species from section Flavi.</title>
        <authorList>
            <consortium name="DOE Joint Genome Institute"/>
            <person name="Kjaerbolling I."/>
            <person name="Vesth T."/>
            <person name="Frisvad J.C."/>
            <person name="Nybo J.L."/>
            <person name="Theobald S."/>
            <person name="Kildgaard S."/>
            <person name="Isbrandt T."/>
            <person name="Kuo A."/>
            <person name="Sato A."/>
            <person name="Lyhne E.K."/>
            <person name="Kogle M.E."/>
            <person name="Wiebenga A."/>
            <person name="Kun R.S."/>
            <person name="Lubbers R.J."/>
            <person name="Makela M.R."/>
            <person name="Barry K."/>
            <person name="Chovatia M."/>
            <person name="Clum A."/>
            <person name="Daum C."/>
            <person name="Haridas S."/>
            <person name="He G."/>
            <person name="LaButti K."/>
            <person name="Lipzen A."/>
            <person name="Mondo S."/>
            <person name="Riley R."/>
            <person name="Salamov A."/>
            <person name="Simmons B.A."/>
            <person name="Magnuson J.K."/>
            <person name="Henrissat B."/>
            <person name="Mortensen U.H."/>
            <person name="Larsen T.O."/>
            <person name="Devries R.P."/>
            <person name="Grigoriev I.V."/>
            <person name="Machida M."/>
            <person name="Baker S.E."/>
            <person name="Andersen M.R."/>
        </authorList>
    </citation>
    <scope>NUCLEOTIDE SEQUENCE [LARGE SCALE GENOMIC DNA]</scope>
    <source>
        <strain evidence="8 9">CBS 117625</strain>
    </source>
</reference>
<sequence length="382" mass="42189">MDFYLRCNALKCRCQLKEQAVVTTCSHIFCPICAGTLGLSSSNAGERHCPACQTILVNPDDVVITVLNPTEDYKTSVLSGLDPNTIMECAGRALLFWTYQTTQEMCLFLSAARSYCVLTDNSYYQEFLAKTLTEKYTGLNTQMDKVIHNANTEISILQTRLSDMQATHEQLQKKNQELVDLYREKCKKFSQITNLYNLLKSRAMRTHMQTAASDSVSQALNSLGASRNDPPASTSNRQVGPLLPVQTLSHRQQNIFPVDQEGVEQLHRYQRSGTGSSKGAMKRADATAMPPPSLPGNPRHQEVPMTPQHRTRLTGQSLPSTGMSHLPPNSVLLERFRDDSVATGSLANAHPSLNRGNPQLQTPGQTGNGPPGTRTFFDSTII</sequence>
<dbReference type="Proteomes" id="UP000325672">
    <property type="component" value="Unassembled WGS sequence"/>
</dbReference>
<dbReference type="RefSeq" id="XP_031915144.1">
    <property type="nucleotide sequence ID" value="XM_032059496.1"/>
</dbReference>
<accession>A0A5N6SZ86</accession>
<feature type="compositionally biased region" description="Polar residues" evidence="6">
    <location>
        <begin position="210"/>
        <end position="238"/>
    </location>
</feature>
<dbReference type="PANTHER" id="PTHR14305">
    <property type="entry name" value="E3 UBIQUITIN-PROTEIN LIGASE CCNB1IP1"/>
    <property type="match status" value="1"/>
</dbReference>
<evidence type="ECO:0000256" key="6">
    <source>
        <dbReference type="SAM" id="MobiDB-lite"/>
    </source>
</evidence>
<organism evidence="8 9">
    <name type="scientific">Aspergillus pseudotamarii</name>
    <dbReference type="NCBI Taxonomy" id="132259"/>
    <lineage>
        <taxon>Eukaryota</taxon>
        <taxon>Fungi</taxon>
        <taxon>Dikarya</taxon>
        <taxon>Ascomycota</taxon>
        <taxon>Pezizomycotina</taxon>
        <taxon>Eurotiomycetes</taxon>
        <taxon>Eurotiomycetidae</taxon>
        <taxon>Eurotiales</taxon>
        <taxon>Aspergillaceae</taxon>
        <taxon>Aspergillus</taxon>
        <taxon>Aspergillus subgen. Circumdati</taxon>
    </lineage>
</organism>
<feature type="domain" description="RING-type" evidence="7">
    <location>
        <begin position="12"/>
        <end position="53"/>
    </location>
</feature>
<dbReference type="PANTHER" id="PTHR14305:SF0">
    <property type="entry name" value="E3 UBIQUITIN-PROTEIN LIGASE CCNB1IP1"/>
    <property type="match status" value="1"/>
</dbReference>
<keyword evidence="5" id="KW-0175">Coiled coil</keyword>
<dbReference type="AlphaFoldDB" id="A0A5N6SZ86"/>
<evidence type="ECO:0000256" key="5">
    <source>
        <dbReference type="SAM" id="Coils"/>
    </source>
</evidence>
<feature type="region of interest" description="Disordered" evidence="6">
    <location>
        <begin position="345"/>
        <end position="382"/>
    </location>
</feature>
<dbReference type="EMBL" id="ML743567">
    <property type="protein sequence ID" value="KAE8139081.1"/>
    <property type="molecule type" value="Genomic_DNA"/>
</dbReference>
<dbReference type="SUPFAM" id="SSF57850">
    <property type="entry name" value="RING/U-box"/>
    <property type="match status" value="1"/>
</dbReference>
<evidence type="ECO:0000313" key="9">
    <source>
        <dbReference type="Proteomes" id="UP000325672"/>
    </source>
</evidence>
<feature type="region of interest" description="Disordered" evidence="6">
    <location>
        <begin position="210"/>
        <end position="239"/>
    </location>
</feature>
<dbReference type="GO" id="GO:0008270">
    <property type="term" value="F:zinc ion binding"/>
    <property type="evidence" value="ECO:0007669"/>
    <property type="project" value="UniProtKB-KW"/>
</dbReference>
<dbReference type="InterPro" id="IPR017907">
    <property type="entry name" value="Znf_RING_CS"/>
</dbReference>
<name>A0A5N6SZ86_ASPPS</name>
<evidence type="ECO:0000256" key="3">
    <source>
        <dbReference type="ARBA" id="ARBA00022833"/>
    </source>
</evidence>
<evidence type="ECO:0000256" key="1">
    <source>
        <dbReference type="ARBA" id="ARBA00022723"/>
    </source>
</evidence>
<evidence type="ECO:0000259" key="7">
    <source>
        <dbReference type="PROSITE" id="PS50089"/>
    </source>
</evidence>
<evidence type="ECO:0000256" key="2">
    <source>
        <dbReference type="ARBA" id="ARBA00022771"/>
    </source>
</evidence>
<keyword evidence="1" id="KW-0479">Metal-binding</keyword>
<keyword evidence="9" id="KW-1185">Reference proteome</keyword>
<dbReference type="PROSITE" id="PS50089">
    <property type="entry name" value="ZF_RING_2"/>
    <property type="match status" value="1"/>
</dbReference>
<protein>
    <submittedName>
        <fullName evidence="8">Cyclin</fullName>
    </submittedName>
</protein>
<dbReference type="InterPro" id="IPR001841">
    <property type="entry name" value="Znf_RING"/>
</dbReference>
<dbReference type="OrthoDB" id="441210at2759"/>
<keyword evidence="3" id="KW-0862">Zinc</keyword>
<feature type="coiled-coil region" evidence="5">
    <location>
        <begin position="147"/>
        <end position="184"/>
    </location>
</feature>
<proteinExistence type="predicted"/>
<dbReference type="GeneID" id="43643706"/>